<dbReference type="Proteomes" id="UP000001542">
    <property type="component" value="Unassembled WGS sequence"/>
</dbReference>
<dbReference type="SMART" id="SM00165">
    <property type="entry name" value="UBA"/>
    <property type="match status" value="2"/>
</dbReference>
<evidence type="ECO:0000313" key="4">
    <source>
        <dbReference type="Proteomes" id="UP000001542"/>
    </source>
</evidence>
<dbReference type="InParanoid" id="A2EAL8"/>
<protein>
    <submittedName>
        <fullName evidence="3">UBA/TS-N domain containing protein</fullName>
    </submittedName>
</protein>
<dbReference type="VEuPathDB" id="TrichDB:TVAGG3_1004530"/>
<feature type="domain" description="UBA" evidence="2">
    <location>
        <begin position="487"/>
        <end position="527"/>
    </location>
</feature>
<organism evidence="3 4">
    <name type="scientific">Trichomonas vaginalis (strain ATCC PRA-98 / G3)</name>
    <dbReference type="NCBI Taxonomy" id="412133"/>
    <lineage>
        <taxon>Eukaryota</taxon>
        <taxon>Metamonada</taxon>
        <taxon>Parabasalia</taxon>
        <taxon>Trichomonadida</taxon>
        <taxon>Trichomonadidae</taxon>
        <taxon>Trichomonas</taxon>
    </lineage>
</organism>
<reference evidence="3" key="1">
    <citation type="submission" date="2006-10" db="EMBL/GenBank/DDBJ databases">
        <authorList>
            <person name="Amadeo P."/>
            <person name="Zhao Q."/>
            <person name="Wortman J."/>
            <person name="Fraser-Liggett C."/>
            <person name="Carlton J."/>
        </authorList>
    </citation>
    <scope>NUCLEOTIDE SEQUENCE</scope>
    <source>
        <strain evidence="3">G3</strain>
    </source>
</reference>
<evidence type="ECO:0000256" key="1">
    <source>
        <dbReference type="SAM" id="MobiDB-lite"/>
    </source>
</evidence>
<name>A2EAL8_TRIV3</name>
<feature type="region of interest" description="Disordered" evidence="1">
    <location>
        <begin position="378"/>
        <end position="408"/>
    </location>
</feature>
<dbReference type="Gene3D" id="1.10.8.10">
    <property type="entry name" value="DNA helicase RuvA subunit, C-terminal domain"/>
    <property type="match status" value="2"/>
</dbReference>
<proteinExistence type="predicted"/>
<gene>
    <name evidence="3" type="ORF">TVAG_491870</name>
</gene>
<dbReference type="CDD" id="cd14291">
    <property type="entry name" value="UBA1_NUB1_like"/>
    <property type="match status" value="1"/>
</dbReference>
<dbReference type="InterPro" id="IPR039749">
    <property type="entry name" value="NUB1"/>
</dbReference>
<accession>A2EAL8</accession>
<keyword evidence="4" id="KW-1185">Reference proteome</keyword>
<dbReference type="PROSITE" id="PS50030">
    <property type="entry name" value="UBA"/>
    <property type="match status" value="2"/>
</dbReference>
<dbReference type="PANTHER" id="PTHR12948:SF3">
    <property type="entry name" value="NEDD8 ULTIMATE BUSTER 1"/>
    <property type="match status" value="1"/>
</dbReference>
<dbReference type="OrthoDB" id="434245at2759"/>
<dbReference type="KEGG" id="tva:4768262"/>
<feature type="domain" description="UBA" evidence="2">
    <location>
        <begin position="413"/>
        <end position="444"/>
    </location>
</feature>
<dbReference type="PANTHER" id="PTHR12948">
    <property type="entry name" value="NEDD8 ULTIMATE BUSTER-1 BS4 PROTEIN"/>
    <property type="match status" value="1"/>
</dbReference>
<dbReference type="InterPro" id="IPR015940">
    <property type="entry name" value="UBA"/>
</dbReference>
<feature type="compositionally biased region" description="Low complexity" evidence="1">
    <location>
        <begin position="390"/>
        <end position="405"/>
    </location>
</feature>
<dbReference type="RefSeq" id="XP_001322552.1">
    <property type="nucleotide sequence ID" value="XM_001322517.1"/>
</dbReference>
<evidence type="ECO:0000313" key="3">
    <source>
        <dbReference type="EMBL" id="EAY10329.1"/>
    </source>
</evidence>
<evidence type="ECO:0000259" key="2">
    <source>
        <dbReference type="PROSITE" id="PS50030"/>
    </source>
</evidence>
<dbReference type="AlphaFoldDB" id="A2EAL8"/>
<dbReference type="GO" id="GO:2000058">
    <property type="term" value="P:regulation of ubiquitin-dependent protein catabolic process"/>
    <property type="evidence" value="ECO:0000318"/>
    <property type="project" value="GO_Central"/>
</dbReference>
<dbReference type="VEuPathDB" id="TrichDB:TVAG_491870"/>
<dbReference type="InterPro" id="IPR009060">
    <property type="entry name" value="UBA-like_sf"/>
</dbReference>
<reference evidence="3" key="2">
    <citation type="journal article" date="2007" name="Science">
        <title>Draft genome sequence of the sexually transmitted pathogen Trichomonas vaginalis.</title>
        <authorList>
            <person name="Carlton J.M."/>
            <person name="Hirt R.P."/>
            <person name="Silva J.C."/>
            <person name="Delcher A.L."/>
            <person name="Schatz M."/>
            <person name="Zhao Q."/>
            <person name="Wortman J.R."/>
            <person name="Bidwell S.L."/>
            <person name="Alsmark U.C.M."/>
            <person name="Besteiro S."/>
            <person name="Sicheritz-Ponten T."/>
            <person name="Noel C.J."/>
            <person name="Dacks J.B."/>
            <person name="Foster P.G."/>
            <person name="Simillion C."/>
            <person name="Van de Peer Y."/>
            <person name="Miranda-Saavedra D."/>
            <person name="Barton G.J."/>
            <person name="Westrop G.D."/>
            <person name="Mueller S."/>
            <person name="Dessi D."/>
            <person name="Fiori P.L."/>
            <person name="Ren Q."/>
            <person name="Paulsen I."/>
            <person name="Zhang H."/>
            <person name="Bastida-Corcuera F.D."/>
            <person name="Simoes-Barbosa A."/>
            <person name="Brown M.T."/>
            <person name="Hayes R.D."/>
            <person name="Mukherjee M."/>
            <person name="Okumura C.Y."/>
            <person name="Schneider R."/>
            <person name="Smith A.J."/>
            <person name="Vanacova S."/>
            <person name="Villalvazo M."/>
            <person name="Haas B.J."/>
            <person name="Pertea M."/>
            <person name="Feldblyum T.V."/>
            <person name="Utterback T.R."/>
            <person name="Shu C.L."/>
            <person name="Osoegawa K."/>
            <person name="de Jong P.J."/>
            <person name="Hrdy I."/>
            <person name="Horvathova L."/>
            <person name="Zubacova Z."/>
            <person name="Dolezal P."/>
            <person name="Malik S.B."/>
            <person name="Logsdon J.M. Jr."/>
            <person name="Henze K."/>
            <person name="Gupta A."/>
            <person name="Wang C.C."/>
            <person name="Dunne R.L."/>
            <person name="Upcroft J.A."/>
            <person name="Upcroft P."/>
            <person name="White O."/>
            <person name="Salzberg S.L."/>
            <person name="Tang P."/>
            <person name="Chiu C.-H."/>
            <person name="Lee Y.-S."/>
            <person name="Embley T.M."/>
            <person name="Coombs G.H."/>
            <person name="Mottram J.C."/>
            <person name="Tachezy J."/>
            <person name="Fraser-Liggett C.M."/>
            <person name="Johnson P.J."/>
        </authorList>
    </citation>
    <scope>NUCLEOTIDE SEQUENCE [LARGE SCALE GENOMIC DNA]</scope>
    <source>
        <strain evidence="3">G3</strain>
    </source>
</reference>
<dbReference type="EMBL" id="DS113340">
    <property type="protein sequence ID" value="EAY10329.1"/>
    <property type="molecule type" value="Genomic_DNA"/>
</dbReference>
<sequence>MNNKTIYKTTNPPQLLPSNYFESISNPNELFENNNYYIFKAEIVPSLNNLKEILKSNDPSYILICNRPNESIFSTQPRNKTKNLKFVYDKISVGIDVPVEYALHDTQSLVVDKFPQLQGKLLKFILKGKRIDNVQAQDISELDQISVSDIKSKDLQLSKYKIYFEGQNYEMEFQTNSTVDSVFSEIRKCIKKLENVPKFTLSHNEKILQSNDIVGAINTNVHPICIEDPTIIFRLLMEDYPITCKFGSTFKDIPKLLIEKYPSKFKYHQIKFYLSQTEIPLETSVDKYNGLTVDLSLPDRNTVVNFIYSSNPSNLTLVKGLKVAMSDKWSDVKNKLCEELRVSPSKIALSEVDDNQLVGEKLDEMGQPSEIAIKVFIKSDSEPQTPPVENISPISSPKSNPNSPSLTATERGIIDMGFTLEQARAAISVVGNDISRAVSYIFDNADKIARGQKPEASPPPSHSSSMTVNQTKVEEISQKFQAAVDSSVNGEDLKQMTEMGLPYEQSKYALFIGNNNIGTAVDLITTPKRNRYSIEILYSLCRNAFQKSKDPGIFTDCKPYLRPLWPDLADGITPNEQENLRSMAIKEGYIRN</sequence>
<dbReference type="SUPFAM" id="SSF46934">
    <property type="entry name" value="UBA-like"/>
    <property type="match status" value="2"/>
</dbReference>